<feature type="signal peptide" evidence="1">
    <location>
        <begin position="1"/>
        <end position="21"/>
    </location>
</feature>
<dbReference type="EMBL" id="JAZDRP010000007">
    <property type="protein sequence ID" value="MEE2526996.1"/>
    <property type="molecule type" value="Genomic_DNA"/>
</dbReference>
<keyword evidence="2" id="KW-0449">Lipoprotein</keyword>
<name>A0ABU7LTM2_9PROT</name>
<proteinExistence type="predicted"/>
<dbReference type="PROSITE" id="PS51257">
    <property type="entry name" value="PROKAR_LIPOPROTEIN"/>
    <property type="match status" value="1"/>
</dbReference>
<dbReference type="Pfam" id="PF04390">
    <property type="entry name" value="LptE"/>
    <property type="match status" value="1"/>
</dbReference>
<reference evidence="2 3" key="1">
    <citation type="submission" date="2024-01" db="EMBL/GenBank/DDBJ databases">
        <title>Hyphobacterium bacterium isolated from marine sediment.</title>
        <authorList>
            <person name="Zhao S."/>
        </authorList>
    </citation>
    <scope>NUCLEOTIDE SEQUENCE [LARGE SCALE GENOMIC DNA]</scope>
    <source>
        <strain evidence="3">HN65</strain>
    </source>
</reference>
<dbReference type="Gene3D" id="3.30.160.150">
    <property type="entry name" value="Lipoprotein like domain"/>
    <property type="match status" value="1"/>
</dbReference>
<dbReference type="RefSeq" id="WP_330199660.1">
    <property type="nucleotide sequence ID" value="NZ_JAZDRP010000007.1"/>
</dbReference>
<comment type="caution">
    <text evidence="2">The sequence shown here is derived from an EMBL/GenBank/DDBJ whole genome shotgun (WGS) entry which is preliminary data.</text>
</comment>
<sequence>MKRALLVTVLAAGTLGLSACAFQPLYGDAGQIAAVRGVTIVVEGQERVDQMLDEALNDRFGTPGGGRYRLVAETSTRTAGLGVGADDIANRSVLRLTVDFSLVETATGTPAMTESVQTEATFDIPREPYAAISARRDAEERVTQEAADRIALRVARHIHRGGQ</sequence>
<feature type="chain" id="PRO_5045530464" evidence="1">
    <location>
        <begin position="22"/>
        <end position="163"/>
    </location>
</feature>
<dbReference type="InterPro" id="IPR007485">
    <property type="entry name" value="LPS_assembly_LptE"/>
</dbReference>
<gene>
    <name evidence="2" type="primary">lptE</name>
    <name evidence="2" type="ORF">V0U79_11500</name>
</gene>
<protein>
    <submittedName>
        <fullName evidence="2">LPS assembly lipoprotein LptE</fullName>
    </submittedName>
</protein>
<keyword evidence="3" id="KW-1185">Reference proteome</keyword>
<organism evidence="2 3">
    <name type="scientific">Hyphobacterium lacteum</name>
    <dbReference type="NCBI Taxonomy" id="3116575"/>
    <lineage>
        <taxon>Bacteria</taxon>
        <taxon>Pseudomonadati</taxon>
        <taxon>Pseudomonadota</taxon>
        <taxon>Alphaproteobacteria</taxon>
        <taxon>Maricaulales</taxon>
        <taxon>Maricaulaceae</taxon>
        <taxon>Hyphobacterium</taxon>
    </lineage>
</organism>
<accession>A0ABU7LTM2</accession>
<evidence type="ECO:0000313" key="2">
    <source>
        <dbReference type="EMBL" id="MEE2526996.1"/>
    </source>
</evidence>
<evidence type="ECO:0000313" key="3">
    <source>
        <dbReference type="Proteomes" id="UP001354971"/>
    </source>
</evidence>
<evidence type="ECO:0000256" key="1">
    <source>
        <dbReference type="SAM" id="SignalP"/>
    </source>
</evidence>
<keyword evidence="1" id="KW-0732">Signal</keyword>
<dbReference type="Proteomes" id="UP001354971">
    <property type="component" value="Unassembled WGS sequence"/>
</dbReference>